<organism evidence="1 2">
    <name type="scientific">Xenopus laevis</name>
    <name type="common">African clawed frog</name>
    <dbReference type="NCBI Taxonomy" id="8355"/>
    <lineage>
        <taxon>Eukaryota</taxon>
        <taxon>Metazoa</taxon>
        <taxon>Chordata</taxon>
        <taxon>Craniata</taxon>
        <taxon>Vertebrata</taxon>
        <taxon>Euteleostomi</taxon>
        <taxon>Amphibia</taxon>
        <taxon>Batrachia</taxon>
        <taxon>Anura</taxon>
        <taxon>Pipoidea</taxon>
        <taxon>Pipidae</taxon>
        <taxon>Xenopodinae</taxon>
        <taxon>Xenopus</taxon>
        <taxon>Xenopus</taxon>
    </lineage>
</organism>
<dbReference type="AlphaFoldDB" id="A0A8J1L8S0"/>
<dbReference type="OrthoDB" id="9907336at2759"/>
<sequence length="90" mass="10094">MSGVKGGRSQCQQKTYCPDPCQPQVVCKDPCQPQVICKDPCQPQVICKDPCQLTICHDSCQPAQHYHCQTVHCTQKVHNPCHPCQCYGKH</sequence>
<reference evidence="2" key="1">
    <citation type="submission" date="2025-08" db="UniProtKB">
        <authorList>
            <consortium name="RefSeq"/>
        </authorList>
    </citation>
    <scope>IDENTIFICATION</scope>
    <source>
        <strain evidence="2">J_2021</strain>
        <tissue evidence="2">Erythrocytes</tissue>
    </source>
</reference>
<name>A0A8J1L8S0_XENLA</name>
<proteinExistence type="predicted"/>
<evidence type="ECO:0000313" key="2">
    <source>
        <dbReference type="RefSeq" id="XP_041425942.1"/>
    </source>
</evidence>
<gene>
    <name evidence="2" type="primary">LOC121395731</name>
</gene>
<dbReference type="Proteomes" id="UP000186698">
    <property type="component" value="Chromosome 7L"/>
</dbReference>
<dbReference type="KEGG" id="xla:121395731"/>
<evidence type="ECO:0000313" key="1">
    <source>
        <dbReference type="Proteomes" id="UP000186698"/>
    </source>
</evidence>
<dbReference type="RefSeq" id="XP_041425942.1">
    <property type="nucleotide sequence ID" value="XM_041570008.1"/>
</dbReference>
<protein>
    <submittedName>
        <fullName evidence="2">Small proline-rich protein 2D-like</fullName>
    </submittedName>
</protein>
<keyword evidence="1" id="KW-1185">Reference proteome</keyword>
<dbReference type="GeneID" id="121395731"/>
<accession>A0A8J1L8S0</accession>